<feature type="region of interest" description="Disordered" evidence="6">
    <location>
        <begin position="126"/>
        <end position="275"/>
    </location>
</feature>
<dbReference type="OMA" id="GINENMD"/>
<dbReference type="InterPro" id="IPR005829">
    <property type="entry name" value="Sugar_transporter_CS"/>
</dbReference>
<keyword evidence="5 7" id="KW-0472">Membrane</keyword>
<dbReference type="GO" id="GO:0008643">
    <property type="term" value="P:carbohydrate transport"/>
    <property type="evidence" value="ECO:0000318"/>
    <property type="project" value="GO_Central"/>
</dbReference>
<feature type="transmembrane region" description="Helical" evidence="7">
    <location>
        <begin position="448"/>
        <end position="470"/>
    </location>
</feature>
<dbReference type="InterPro" id="IPR020846">
    <property type="entry name" value="MFS_dom"/>
</dbReference>
<feature type="transmembrane region" description="Helical" evidence="7">
    <location>
        <begin position="727"/>
        <end position="747"/>
    </location>
</feature>
<dbReference type="GO" id="GO:0005351">
    <property type="term" value="F:carbohydrate:proton symporter activity"/>
    <property type="evidence" value="ECO:0000318"/>
    <property type="project" value="GO_Central"/>
</dbReference>
<reference evidence="10" key="2">
    <citation type="journal article" date="2009" name="Fungal Genet. Biol.">
        <title>The 2008 update of the Aspergillus nidulans genome annotation: a community effort.</title>
        <authorList>
            <person name="Wortman J.R."/>
            <person name="Gilsenan J.M."/>
            <person name="Joardar V."/>
            <person name="Deegan J."/>
            <person name="Clutterbuck J."/>
            <person name="Andersen M.R."/>
            <person name="Archer D."/>
            <person name="Bencina M."/>
            <person name="Braus G."/>
            <person name="Coutinho P."/>
            <person name="von Dohren H."/>
            <person name="Doonan J."/>
            <person name="Driessen A.J."/>
            <person name="Durek P."/>
            <person name="Espeso E."/>
            <person name="Fekete E."/>
            <person name="Flipphi M."/>
            <person name="Estrada C.G."/>
            <person name="Geysens S."/>
            <person name="Goldman G."/>
            <person name="de Groot P.W."/>
            <person name="Hansen K."/>
            <person name="Harris S.D."/>
            <person name="Heinekamp T."/>
            <person name="Helmstaedt K."/>
            <person name="Henrissat B."/>
            <person name="Hofmann G."/>
            <person name="Homan T."/>
            <person name="Horio T."/>
            <person name="Horiuchi H."/>
            <person name="James S."/>
            <person name="Jones M."/>
            <person name="Karaffa L."/>
            <person name="Karanyi Z."/>
            <person name="Kato M."/>
            <person name="Keller N."/>
            <person name="Kelly D.E."/>
            <person name="Kiel J.A."/>
            <person name="Kim J.M."/>
            <person name="van der Klei I.J."/>
            <person name="Klis F.M."/>
            <person name="Kovalchuk A."/>
            <person name="Krasevec N."/>
            <person name="Kubicek C.P."/>
            <person name="Liu B."/>
            <person name="Maccabe A."/>
            <person name="Meyer V."/>
            <person name="Mirabito P."/>
            <person name="Miskei M."/>
            <person name="Mos M."/>
            <person name="Mullins J."/>
            <person name="Nelson D.R."/>
            <person name="Nielsen J."/>
            <person name="Oakley B.R."/>
            <person name="Osmani S.A."/>
            <person name="Pakula T."/>
            <person name="Paszewski A."/>
            <person name="Paulsen I."/>
            <person name="Pilsyk S."/>
            <person name="Pocsi I."/>
            <person name="Punt P.J."/>
            <person name="Ram A.F."/>
            <person name="Ren Q."/>
            <person name="Robellet X."/>
            <person name="Robson G."/>
            <person name="Seiboth B."/>
            <person name="van Solingen P."/>
            <person name="Specht T."/>
            <person name="Sun J."/>
            <person name="Taheri-Talesh N."/>
            <person name="Takeshita N."/>
            <person name="Ussery D."/>
            <person name="vanKuyk P.A."/>
            <person name="Visser H."/>
            <person name="van de Vondervoort P.J."/>
            <person name="de Vries R.P."/>
            <person name="Walton J."/>
            <person name="Xiang X."/>
            <person name="Xiong Y."/>
            <person name="Zeng A.P."/>
            <person name="Brandt B.W."/>
            <person name="Cornell M.J."/>
            <person name="van den Hondel C.A."/>
            <person name="Visser J."/>
            <person name="Oliver S.G."/>
            <person name="Turner G."/>
        </authorList>
    </citation>
    <scope>GENOME REANNOTATION</scope>
    <source>
        <strain evidence="10">FGSC A4 / ATCC 38163 / CBS 112.46 / NRRL 194 / M139</strain>
    </source>
</reference>
<sequence length="774" mass="86947">MSPRLDYNEGYDSEDEEIPRYVHHSRGKSHRSVRTSGRSRTLDYDGDDEASDHAAPSGIDRDARACPTSRRYTDDCLETHKFRGARSSRSRGRTDDNKVLYYTKYRSPAKDLPIERDPEGINLFKVRQHTRPSDAHVPSGYREPYEVKVDEYEDDHPRTCTSRRDSRQPKVYKVRVDEYEDNLPARSHTDFRESPRSERCSSRYTEDSKPGELPPRSGPCRSSRPSPVDEDVEYEIREPRGHRSSRHSTDVDFQPVEQHPRFGQRGLSRPSRVDEEVDYEIREPRGNRVSHAAHGDSPCQDQSSRHIGIQLWTGVPVLSRQLTHAISTPVNMFRTVEDRPTPKEVYNWRLYTEATIIATGTLLFGYDSAFVGTTIARQSFVDAFNIVESEAADISSNITSTFQAGAFFGAIFCFLPEADAGRALTGIACGAITATVPSYIAELSIVSIRGFLTGFFEVAYQIGSLVGFWINYGINENMDNSSAASWRVPMAVQIIPAGVLFIGGFSSMREDIEMNRTRLLEEARIAEKYGQGWLAYIRGALFELSRHGMWNRVLLVLCAFALQNMSGAAAINYYSPILFASLGITDVALYTGIYGLVKAVASIIFYGILIDMWGRRRPTIVSSLACPLCLWFVGAYVKVGHPADIIDAGGELSPSTEAGGRAATAMIMIYSVFWSFGLNGIPWIVSAEIFPGALRNLTGTWAALVQWLIQFVITKALPYIFNSLGYGTWFFFASWMLLAIIWSFFFLPETKGKTLDEMHTIFLSKDGTHTITLR</sequence>
<feature type="transmembrane region" description="Helical" evidence="7">
    <location>
        <begin position="553"/>
        <end position="575"/>
    </location>
</feature>
<evidence type="ECO:0000256" key="4">
    <source>
        <dbReference type="ARBA" id="ARBA00022989"/>
    </source>
</evidence>
<dbReference type="RefSeq" id="XP_664058.1">
    <property type="nucleotide sequence ID" value="XM_658966.1"/>
</dbReference>
<evidence type="ECO:0000313" key="9">
    <source>
        <dbReference type="EMBL" id="CBF69440.1"/>
    </source>
</evidence>
<dbReference type="InterPro" id="IPR050360">
    <property type="entry name" value="MFS_Sugar_Transporters"/>
</dbReference>
<dbReference type="Pfam" id="PF00083">
    <property type="entry name" value="Sugar_tr"/>
    <property type="match status" value="2"/>
</dbReference>
<organism evidence="9 10">
    <name type="scientific">Emericella nidulans (strain FGSC A4 / ATCC 38163 / CBS 112.46 / NRRL 194 / M139)</name>
    <name type="common">Aspergillus nidulans</name>
    <dbReference type="NCBI Taxonomy" id="227321"/>
    <lineage>
        <taxon>Eukaryota</taxon>
        <taxon>Fungi</taxon>
        <taxon>Dikarya</taxon>
        <taxon>Ascomycota</taxon>
        <taxon>Pezizomycotina</taxon>
        <taxon>Eurotiomycetes</taxon>
        <taxon>Eurotiomycetidae</taxon>
        <taxon>Eurotiales</taxon>
        <taxon>Aspergillaceae</taxon>
        <taxon>Aspergillus</taxon>
        <taxon>Aspergillus subgen. Nidulantes</taxon>
    </lineage>
</organism>
<evidence type="ECO:0000256" key="5">
    <source>
        <dbReference type="ARBA" id="ARBA00023136"/>
    </source>
</evidence>
<proteinExistence type="inferred from homology"/>
<feature type="transmembrane region" description="Helical" evidence="7">
    <location>
        <begin position="490"/>
        <end position="508"/>
    </location>
</feature>
<feature type="compositionally biased region" description="Basic residues" evidence="6">
    <location>
        <begin position="82"/>
        <end position="91"/>
    </location>
</feature>
<evidence type="ECO:0000259" key="8">
    <source>
        <dbReference type="PROSITE" id="PS50850"/>
    </source>
</evidence>
<feature type="transmembrane region" description="Helical" evidence="7">
    <location>
        <begin position="423"/>
        <end position="441"/>
    </location>
</feature>
<feature type="transmembrane region" description="Helical" evidence="7">
    <location>
        <begin position="587"/>
        <end position="608"/>
    </location>
</feature>
<dbReference type="InParanoid" id="Q5AZ26"/>
<dbReference type="InterPro" id="IPR005828">
    <property type="entry name" value="MFS_sugar_transport-like"/>
</dbReference>
<keyword evidence="4 7" id="KW-1133">Transmembrane helix</keyword>
<gene>
    <name evidence="9" type="ORF">ANIA_06454</name>
</gene>
<dbReference type="STRING" id="227321.Q5AZ26"/>
<dbReference type="eggNOG" id="KOG0254">
    <property type="taxonomic scope" value="Eukaryota"/>
</dbReference>
<keyword evidence="3 7" id="KW-0812">Transmembrane</keyword>
<dbReference type="PANTHER" id="PTHR48022">
    <property type="entry name" value="PLASTIDIC GLUCOSE TRANSPORTER 4"/>
    <property type="match status" value="1"/>
</dbReference>
<evidence type="ECO:0000256" key="2">
    <source>
        <dbReference type="ARBA" id="ARBA00010992"/>
    </source>
</evidence>
<dbReference type="AlphaFoldDB" id="Q5AZ26"/>
<feature type="compositionally biased region" description="Basic residues" evidence="6">
    <location>
        <begin position="21"/>
        <end position="33"/>
    </location>
</feature>
<dbReference type="SUPFAM" id="SSF103473">
    <property type="entry name" value="MFS general substrate transporter"/>
    <property type="match status" value="1"/>
</dbReference>
<feature type="region of interest" description="Disordered" evidence="6">
    <location>
        <begin position="1"/>
        <end position="98"/>
    </location>
</feature>
<comment type="similarity">
    <text evidence="2">Belongs to the major facilitator superfamily. Sugar transporter (TC 2.A.1.1) family.</text>
</comment>
<feature type="compositionally biased region" description="Basic and acidic residues" evidence="6">
    <location>
        <begin position="187"/>
        <end position="210"/>
    </location>
</feature>
<keyword evidence="10" id="KW-1185">Reference proteome</keyword>
<evidence type="ECO:0000256" key="7">
    <source>
        <dbReference type="SAM" id="Phobius"/>
    </source>
</evidence>
<dbReference type="HOGENOM" id="CLU_361314_0_0_1"/>
<dbReference type="PANTHER" id="PTHR48022:SF60">
    <property type="entry name" value="MAJOR FACILITATOR SUPERFAMILY (MFS) PROFILE DOMAIN-CONTAINING PROTEIN"/>
    <property type="match status" value="1"/>
</dbReference>
<protein>
    <recommendedName>
        <fullName evidence="8">Major facilitator superfamily (MFS) profile domain-containing protein</fullName>
    </recommendedName>
</protein>
<dbReference type="GO" id="GO:0016020">
    <property type="term" value="C:membrane"/>
    <property type="evidence" value="ECO:0000318"/>
    <property type="project" value="GO_Central"/>
</dbReference>
<dbReference type="PROSITE" id="PS50850">
    <property type="entry name" value="MFS"/>
    <property type="match status" value="1"/>
</dbReference>
<dbReference type="PROSITE" id="PS00217">
    <property type="entry name" value="SUGAR_TRANSPORT_2"/>
    <property type="match status" value="1"/>
</dbReference>
<name>Q5AZ26_EMENI</name>
<dbReference type="InterPro" id="IPR036259">
    <property type="entry name" value="MFS_trans_sf"/>
</dbReference>
<evidence type="ECO:0000256" key="3">
    <source>
        <dbReference type="ARBA" id="ARBA00022692"/>
    </source>
</evidence>
<feature type="transmembrane region" description="Helical" evidence="7">
    <location>
        <begin position="662"/>
        <end position="685"/>
    </location>
</feature>
<accession>C8V0C9</accession>
<dbReference type="KEGG" id="ani:ANIA_06454"/>
<evidence type="ECO:0000256" key="6">
    <source>
        <dbReference type="SAM" id="MobiDB-lite"/>
    </source>
</evidence>
<evidence type="ECO:0000313" key="10">
    <source>
        <dbReference type="Proteomes" id="UP000000560"/>
    </source>
</evidence>
<feature type="transmembrane region" description="Helical" evidence="7">
    <location>
        <begin position="697"/>
        <end position="721"/>
    </location>
</feature>
<feature type="domain" description="Major facilitator superfamily (MFS) profile" evidence="8">
    <location>
        <begin position="309"/>
        <end position="751"/>
    </location>
</feature>
<evidence type="ECO:0000256" key="1">
    <source>
        <dbReference type="ARBA" id="ARBA00004141"/>
    </source>
</evidence>
<comment type="subcellular location">
    <subcellularLocation>
        <location evidence="1">Membrane</location>
        <topology evidence="1">Multi-pass membrane protein</topology>
    </subcellularLocation>
</comment>
<dbReference type="EMBL" id="BN001301">
    <property type="protein sequence ID" value="CBF69440.1"/>
    <property type="molecule type" value="Genomic_DNA"/>
</dbReference>
<dbReference type="Proteomes" id="UP000000560">
    <property type="component" value="Chromosome I"/>
</dbReference>
<dbReference type="OrthoDB" id="508119at2759"/>
<reference evidence="10" key="1">
    <citation type="journal article" date="2005" name="Nature">
        <title>Sequencing of Aspergillus nidulans and comparative analysis with A. fumigatus and A. oryzae.</title>
        <authorList>
            <person name="Galagan J.E."/>
            <person name="Calvo S.E."/>
            <person name="Cuomo C."/>
            <person name="Ma L.J."/>
            <person name="Wortman J.R."/>
            <person name="Batzoglou S."/>
            <person name="Lee S.I."/>
            <person name="Basturkmen M."/>
            <person name="Spevak C.C."/>
            <person name="Clutterbuck J."/>
            <person name="Kapitonov V."/>
            <person name="Jurka J."/>
            <person name="Scazzocchio C."/>
            <person name="Farman M."/>
            <person name="Butler J."/>
            <person name="Purcell S."/>
            <person name="Harris S."/>
            <person name="Braus G.H."/>
            <person name="Draht O."/>
            <person name="Busch S."/>
            <person name="D'Enfert C."/>
            <person name="Bouchier C."/>
            <person name="Goldman G.H."/>
            <person name="Bell-Pedersen D."/>
            <person name="Griffiths-Jones S."/>
            <person name="Doonan J.H."/>
            <person name="Yu J."/>
            <person name="Vienken K."/>
            <person name="Pain A."/>
            <person name="Freitag M."/>
            <person name="Selker E.U."/>
            <person name="Archer D.B."/>
            <person name="Penalva M.A."/>
            <person name="Oakley B.R."/>
            <person name="Momany M."/>
            <person name="Tanaka T."/>
            <person name="Kumagai T."/>
            <person name="Asai K."/>
            <person name="Machida M."/>
            <person name="Nierman W.C."/>
            <person name="Denning D.W."/>
            <person name="Caddick M."/>
            <person name="Hynes M."/>
            <person name="Paoletti M."/>
            <person name="Fischer R."/>
            <person name="Miller B."/>
            <person name="Dyer P."/>
            <person name="Sachs M.S."/>
            <person name="Osmani S.A."/>
            <person name="Birren B.W."/>
        </authorList>
    </citation>
    <scope>NUCLEOTIDE SEQUENCE [LARGE SCALE GENOMIC DNA]</scope>
    <source>
        <strain evidence="10">FGSC A4 / ATCC 38163 / CBS 112.46 / NRRL 194 / M139</strain>
    </source>
</reference>
<feature type="compositionally biased region" description="Basic and acidic residues" evidence="6">
    <location>
        <begin position="143"/>
        <end position="168"/>
    </location>
</feature>
<feature type="compositionally biased region" description="Basic and acidic residues" evidence="6">
    <location>
        <begin position="71"/>
        <end position="81"/>
    </location>
</feature>
<dbReference type="Gene3D" id="1.20.1250.20">
    <property type="entry name" value="MFS general substrate transporter like domains"/>
    <property type="match status" value="2"/>
</dbReference>
<feature type="transmembrane region" description="Helical" evidence="7">
    <location>
        <begin position="620"/>
        <end position="637"/>
    </location>
</feature>
<dbReference type="GeneID" id="2871351"/>
<accession>Q5AZ26</accession>